<dbReference type="EMBL" id="CP034170">
    <property type="protein sequence ID" value="AZI59292.1"/>
    <property type="molecule type" value="Genomic_DNA"/>
</dbReference>
<name>A0A3G8ZPM7_9ACTN</name>
<evidence type="ECO:0000313" key="3">
    <source>
        <dbReference type="Proteomes" id="UP000268084"/>
    </source>
</evidence>
<dbReference type="InterPro" id="IPR006059">
    <property type="entry name" value="SBP"/>
</dbReference>
<reference evidence="2 3" key="1">
    <citation type="submission" date="2018-11" db="EMBL/GenBank/DDBJ databases">
        <authorList>
            <person name="Da X."/>
        </authorList>
    </citation>
    <scope>NUCLEOTIDE SEQUENCE [LARGE SCALE GENOMIC DNA]</scope>
    <source>
        <strain evidence="2 3">S14-144</strain>
    </source>
</reference>
<keyword evidence="3" id="KW-1185">Reference proteome</keyword>
<dbReference type="Pfam" id="PF01547">
    <property type="entry name" value="SBP_bac_1"/>
    <property type="match status" value="1"/>
</dbReference>
<dbReference type="PANTHER" id="PTHR43649:SF32">
    <property type="entry name" value="SUGAR BINDING SECRETED PROTEIN"/>
    <property type="match status" value="1"/>
</dbReference>
<feature type="compositionally biased region" description="Low complexity" evidence="1">
    <location>
        <begin position="10"/>
        <end position="58"/>
    </location>
</feature>
<protein>
    <submittedName>
        <fullName evidence="2">Extracellular solute-binding protein</fullName>
    </submittedName>
</protein>
<dbReference type="OrthoDB" id="3226017at2"/>
<evidence type="ECO:0000313" key="2">
    <source>
        <dbReference type="EMBL" id="AZI59292.1"/>
    </source>
</evidence>
<dbReference type="Gene3D" id="3.40.190.10">
    <property type="entry name" value="Periplasmic binding protein-like II"/>
    <property type="match status" value="3"/>
</dbReference>
<feature type="region of interest" description="Disordered" evidence="1">
    <location>
        <begin position="1"/>
        <end position="58"/>
    </location>
</feature>
<evidence type="ECO:0000256" key="1">
    <source>
        <dbReference type="SAM" id="MobiDB-lite"/>
    </source>
</evidence>
<organism evidence="2 3">
    <name type="scientific">Nakamurella antarctica</name>
    <dbReference type="NCBI Taxonomy" id="1902245"/>
    <lineage>
        <taxon>Bacteria</taxon>
        <taxon>Bacillati</taxon>
        <taxon>Actinomycetota</taxon>
        <taxon>Actinomycetes</taxon>
        <taxon>Nakamurellales</taxon>
        <taxon>Nakamurellaceae</taxon>
        <taxon>Nakamurella</taxon>
    </lineage>
</organism>
<dbReference type="KEGG" id="nak:EH165_00220"/>
<dbReference type="InterPro" id="IPR050490">
    <property type="entry name" value="Bact_solute-bd_prot1"/>
</dbReference>
<reference evidence="2 3" key="2">
    <citation type="submission" date="2018-12" db="EMBL/GenBank/DDBJ databases">
        <title>Nakamurella antarcticus sp. nov., isolated from Antarctica South Shetland Islands soil.</title>
        <authorList>
            <person name="Peng F."/>
        </authorList>
    </citation>
    <scope>NUCLEOTIDE SEQUENCE [LARGE SCALE GENOMIC DNA]</scope>
    <source>
        <strain evidence="2 3">S14-144</strain>
    </source>
</reference>
<dbReference type="Proteomes" id="UP000268084">
    <property type="component" value="Chromosome"/>
</dbReference>
<gene>
    <name evidence="2" type="ORF">EH165_00220</name>
</gene>
<accession>A0A3G8ZPM7</accession>
<proteinExistence type="predicted"/>
<dbReference type="AlphaFoldDB" id="A0A3G8ZPM7"/>
<sequence length="466" mass="48196">MTLGVAACGSSSDSAATPAASSSAAPAASSSSSAAATSADSSSAAPAETSSSAAESAAPAGDAVNLTFSTWVPGMDKVVDLWNAKNPKIQVKVSITPNGGSGTYQNFLNGVKAGTAPDLGQIEYDSLANFRVQDALEDISAVPGVKEAKDSFIPWTWGQVDFAGSGGVYAIPQDAGPMAMFYRKDIFDGLGLKPPTTWAEYAEAAAKINAADPTHYITHFSQGDPNWYTGLLWQAGAKLFDNSGDGVKVNLDSDPKAAEVNSYWQDLISKKLVATNLQGFSPELYKAWDDGSIATWISAAWGYSTIRDNAPAGAGKWAVAPMPQWTAGGNAAGNWGGSSTAVLKGSKHVAEAAQFAIWLNTDPEALTMGNKLGGLYPAAVAGAELPALKEGVAFYGDQKIFDVFNEASKGVDASFQWGPTMTDTYNAIKDGVAATLGGTSTLADAFKLAQEKTVASLEAQAIPVVK</sequence>
<dbReference type="SUPFAM" id="SSF53850">
    <property type="entry name" value="Periplasmic binding protein-like II"/>
    <property type="match status" value="1"/>
</dbReference>
<dbReference type="PANTHER" id="PTHR43649">
    <property type="entry name" value="ARABINOSE-BINDING PROTEIN-RELATED"/>
    <property type="match status" value="1"/>
</dbReference>